<comment type="pathway">
    <text evidence="9">Cofactor biosynthesis; (R)-pantothenate biosynthesis; beta-alanine from L-aspartate: step 1/1.</text>
</comment>
<feature type="chain" id="PRO_5041030881" description="Aspartate 1-decarboxylase alpha chain" evidence="9 13">
    <location>
        <begin position="25"/>
        <end position="131"/>
    </location>
</feature>
<feature type="chain" id="PRO_5041030880" description="Aspartate 1-decarboxylase beta chain" evidence="9 13">
    <location>
        <begin position="1"/>
        <end position="24"/>
    </location>
</feature>
<comment type="function">
    <text evidence="9">Catalyzes the pyruvoyl-dependent decarboxylation of aspartate to produce beta-alanine.</text>
</comment>
<feature type="modified residue" description="Pyruvic acid (Ser)" evidence="9 12">
    <location>
        <position position="25"/>
    </location>
</feature>
<evidence type="ECO:0000256" key="6">
    <source>
        <dbReference type="ARBA" id="ARBA00023239"/>
    </source>
</evidence>
<keyword evidence="3 9" id="KW-0210">Decarboxylase</keyword>
<evidence type="ECO:0000256" key="3">
    <source>
        <dbReference type="ARBA" id="ARBA00022793"/>
    </source>
</evidence>
<evidence type="ECO:0000256" key="1">
    <source>
        <dbReference type="ARBA" id="ARBA00022490"/>
    </source>
</evidence>
<dbReference type="Proteomes" id="UP001243623">
    <property type="component" value="Chromosome"/>
</dbReference>
<dbReference type="NCBIfam" id="TIGR00223">
    <property type="entry name" value="panD"/>
    <property type="match status" value="1"/>
</dbReference>
<dbReference type="KEGG" id="sgbi:P3F81_10110"/>
<dbReference type="RefSeq" id="WP_147670030.1">
    <property type="nucleotide sequence ID" value="NZ_CP120678.1"/>
</dbReference>
<comment type="PTM">
    <text evidence="9 12">Is synthesized initially as an inactive proenzyme, which is activated by self-cleavage at a specific serine bond to produce a beta-subunit with a hydroxyl group at its C-terminus and an alpha-subunit with a pyruvoyl group at its N-terminus.</text>
</comment>
<dbReference type="EMBL" id="CP120678">
    <property type="protein sequence ID" value="WIW70239.1"/>
    <property type="molecule type" value="Genomic_DNA"/>
</dbReference>
<dbReference type="SUPFAM" id="SSF50692">
    <property type="entry name" value="ADC-like"/>
    <property type="match status" value="1"/>
</dbReference>
<feature type="binding site" evidence="9 11">
    <location>
        <begin position="73"/>
        <end position="75"/>
    </location>
    <ligand>
        <name>substrate</name>
    </ligand>
</feature>
<evidence type="ECO:0000256" key="11">
    <source>
        <dbReference type="PIRSR" id="PIRSR006246-2"/>
    </source>
</evidence>
<dbReference type="InterPro" id="IPR009010">
    <property type="entry name" value="Asp_de-COase-like_dom_sf"/>
</dbReference>
<dbReference type="PIRSF" id="PIRSF006246">
    <property type="entry name" value="Asp_decarbox"/>
    <property type="match status" value="1"/>
</dbReference>
<keyword evidence="1 9" id="KW-0963">Cytoplasm</keyword>
<evidence type="ECO:0000256" key="7">
    <source>
        <dbReference type="ARBA" id="ARBA00023270"/>
    </source>
</evidence>
<reference evidence="14" key="1">
    <citation type="submission" date="2023-03" db="EMBL/GenBank/DDBJ databases">
        <title>Selenobaculum gbiensis gen. nov. sp. nov., a new bacterium isolated from the gut microbiota of IBD patient.</title>
        <authorList>
            <person name="Yeo S."/>
            <person name="Park H."/>
            <person name="Huh C.S."/>
        </authorList>
    </citation>
    <scope>NUCLEOTIDE SEQUENCE</scope>
    <source>
        <strain evidence="14">ICN-92133</strain>
    </source>
</reference>
<dbReference type="GO" id="GO:0015940">
    <property type="term" value="P:pantothenate biosynthetic process"/>
    <property type="evidence" value="ECO:0007669"/>
    <property type="project" value="UniProtKB-UniRule"/>
</dbReference>
<evidence type="ECO:0000256" key="8">
    <source>
        <dbReference type="ARBA" id="ARBA00023317"/>
    </source>
</evidence>
<evidence type="ECO:0000313" key="14">
    <source>
        <dbReference type="EMBL" id="WIW70239.1"/>
    </source>
</evidence>
<dbReference type="InterPro" id="IPR003190">
    <property type="entry name" value="Asp_decarbox"/>
</dbReference>
<keyword evidence="5 9" id="KW-0865">Zymogen</keyword>
<comment type="subcellular location">
    <subcellularLocation>
        <location evidence="9">Cytoplasm</location>
    </subcellularLocation>
</comment>
<evidence type="ECO:0000313" key="15">
    <source>
        <dbReference type="Proteomes" id="UP001243623"/>
    </source>
</evidence>
<name>A0A9Y2AG77_9FIRM</name>
<organism evidence="14 15">
    <name type="scientific">Selenobaculum gibii</name>
    <dbReference type="NCBI Taxonomy" id="3054208"/>
    <lineage>
        <taxon>Bacteria</taxon>
        <taxon>Bacillati</taxon>
        <taxon>Bacillota</taxon>
        <taxon>Negativicutes</taxon>
        <taxon>Selenomonadales</taxon>
        <taxon>Selenomonadaceae</taxon>
        <taxon>Selenobaculum</taxon>
    </lineage>
</organism>
<dbReference type="PANTHER" id="PTHR21012">
    <property type="entry name" value="ASPARTATE 1-DECARBOXYLASE"/>
    <property type="match status" value="1"/>
</dbReference>
<dbReference type="AlphaFoldDB" id="A0A9Y2AG77"/>
<keyword evidence="8 9" id="KW-0670">Pyruvate</keyword>
<feature type="active site" description="Schiff-base intermediate with substrate; via pyruvic acid" evidence="9 10">
    <location>
        <position position="25"/>
    </location>
</feature>
<gene>
    <name evidence="9" type="primary">panD</name>
    <name evidence="14" type="ORF">P3F81_10110</name>
</gene>
<dbReference type="EC" id="4.1.1.11" evidence="9"/>
<feature type="active site" description="Proton donor" evidence="9 10">
    <location>
        <position position="58"/>
    </location>
</feature>
<keyword evidence="2 9" id="KW-0566">Pantothenate biosynthesis</keyword>
<comment type="cofactor">
    <cofactor evidence="9 10">
        <name>pyruvate</name>
        <dbReference type="ChEBI" id="CHEBI:15361"/>
    </cofactor>
    <text evidence="9 10">Binds 1 pyruvoyl group covalently per subunit.</text>
</comment>
<evidence type="ECO:0000256" key="13">
    <source>
        <dbReference type="PIRSR" id="PIRSR006246-5"/>
    </source>
</evidence>
<comment type="catalytic activity">
    <reaction evidence="9">
        <text>L-aspartate + H(+) = beta-alanine + CO2</text>
        <dbReference type="Rhea" id="RHEA:19497"/>
        <dbReference type="ChEBI" id="CHEBI:15378"/>
        <dbReference type="ChEBI" id="CHEBI:16526"/>
        <dbReference type="ChEBI" id="CHEBI:29991"/>
        <dbReference type="ChEBI" id="CHEBI:57966"/>
        <dbReference type="EC" id="4.1.1.11"/>
    </reaction>
</comment>
<dbReference type="PANTHER" id="PTHR21012:SF0">
    <property type="entry name" value="ASPARTATE 1-DECARBOXYLASE"/>
    <property type="match status" value="1"/>
</dbReference>
<dbReference type="GO" id="GO:0005829">
    <property type="term" value="C:cytosol"/>
    <property type="evidence" value="ECO:0007669"/>
    <property type="project" value="TreeGrafter"/>
</dbReference>
<dbReference type="GO" id="GO:0004068">
    <property type="term" value="F:aspartate 1-decarboxylase activity"/>
    <property type="evidence" value="ECO:0007669"/>
    <property type="project" value="UniProtKB-UniRule"/>
</dbReference>
<evidence type="ECO:0000256" key="9">
    <source>
        <dbReference type="HAMAP-Rule" id="MF_00446"/>
    </source>
</evidence>
<evidence type="ECO:0000256" key="2">
    <source>
        <dbReference type="ARBA" id="ARBA00022655"/>
    </source>
</evidence>
<keyword evidence="15" id="KW-1185">Reference proteome</keyword>
<evidence type="ECO:0000256" key="10">
    <source>
        <dbReference type="PIRSR" id="PIRSR006246-1"/>
    </source>
</evidence>
<dbReference type="HAMAP" id="MF_00446">
    <property type="entry name" value="PanD"/>
    <property type="match status" value="1"/>
</dbReference>
<proteinExistence type="inferred from homology"/>
<sequence>MLLNLLKSKIHCATVTEANLKYMGSITIDETLMKAANILPNERVQVVNNNNGARLETYVIPGKADSGVICLNGSAARLVQPEDVVIIMAYAWMEEREAQEYQPIVVMVDEKNKMREIRSKETERQIDKQSS</sequence>
<comment type="subunit">
    <text evidence="9">Heterooctamer of four alpha and four beta subunits.</text>
</comment>
<keyword evidence="7 9" id="KW-0704">Schiff base</keyword>
<keyword evidence="6 9" id="KW-0456">Lyase</keyword>
<dbReference type="Pfam" id="PF02261">
    <property type="entry name" value="Asp_decarbox"/>
    <property type="match status" value="1"/>
</dbReference>
<protein>
    <recommendedName>
        <fullName evidence="9">Aspartate 1-decarboxylase</fullName>
        <ecNumber evidence="9">4.1.1.11</ecNumber>
    </recommendedName>
    <alternativeName>
        <fullName evidence="9">Aspartate alpha-decarboxylase</fullName>
    </alternativeName>
    <component>
        <recommendedName>
            <fullName evidence="9">Aspartate 1-decarboxylase beta chain</fullName>
        </recommendedName>
    </component>
    <component>
        <recommendedName>
            <fullName evidence="9">Aspartate 1-decarboxylase alpha chain</fullName>
        </recommendedName>
    </component>
</protein>
<dbReference type="CDD" id="cd06919">
    <property type="entry name" value="Asp_decarbox"/>
    <property type="match status" value="1"/>
</dbReference>
<evidence type="ECO:0000256" key="4">
    <source>
        <dbReference type="ARBA" id="ARBA00022813"/>
    </source>
</evidence>
<evidence type="ECO:0000256" key="5">
    <source>
        <dbReference type="ARBA" id="ARBA00023145"/>
    </source>
</evidence>
<dbReference type="GO" id="GO:0006523">
    <property type="term" value="P:alanine biosynthetic process"/>
    <property type="evidence" value="ECO:0007669"/>
    <property type="project" value="InterPro"/>
</dbReference>
<evidence type="ECO:0000256" key="12">
    <source>
        <dbReference type="PIRSR" id="PIRSR006246-3"/>
    </source>
</evidence>
<feature type="binding site" evidence="9 11">
    <location>
        <position position="57"/>
    </location>
    <ligand>
        <name>substrate</name>
    </ligand>
</feature>
<comment type="similarity">
    <text evidence="9">Belongs to the PanD family.</text>
</comment>
<accession>A0A9Y2AG77</accession>
<dbReference type="Gene3D" id="2.40.40.20">
    <property type="match status" value="1"/>
</dbReference>
<keyword evidence="4 9" id="KW-0068">Autocatalytic cleavage</keyword>